<feature type="domain" description="Transposase IS110-like N-terminal" evidence="1">
    <location>
        <begin position="9"/>
        <end position="152"/>
    </location>
</feature>
<dbReference type="PANTHER" id="PTHR33055:SF15">
    <property type="entry name" value="TRANSPOSASE-RELATED"/>
    <property type="match status" value="1"/>
</dbReference>
<dbReference type="AlphaFoldDB" id="A0A7K4DLS0"/>
<dbReference type="Pfam" id="PF02371">
    <property type="entry name" value="Transposase_20"/>
    <property type="match status" value="1"/>
</dbReference>
<name>A0A7K4DLS0_9EURY</name>
<evidence type="ECO:0000313" key="4">
    <source>
        <dbReference type="Proteomes" id="UP000591058"/>
    </source>
</evidence>
<dbReference type="EMBL" id="JABBYL010000019">
    <property type="protein sequence ID" value="NMO09279.1"/>
    <property type="molecule type" value="Genomic_DNA"/>
</dbReference>
<dbReference type="GO" id="GO:0004803">
    <property type="term" value="F:transposase activity"/>
    <property type="evidence" value="ECO:0007669"/>
    <property type="project" value="InterPro"/>
</dbReference>
<dbReference type="Pfam" id="PF01548">
    <property type="entry name" value="DEDD_Tnp_IS110"/>
    <property type="match status" value="1"/>
</dbReference>
<dbReference type="Proteomes" id="UP000591058">
    <property type="component" value="Unassembled WGS sequence"/>
</dbReference>
<dbReference type="InterPro" id="IPR003346">
    <property type="entry name" value="Transposase_20"/>
</dbReference>
<dbReference type="NCBIfam" id="NF033542">
    <property type="entry name" value="transpos_IS110"/>
    <property type="match status" value="1"/>
</dbReference>
<evidence type="ECO:0000259" key="1">
    <source>
        <dbReference type="Pfam" id="PF01548"/>
    </source>
</evidence>
<sequence>MQTIYERCCGMDVHKKIIVACLRIGNKTELKRFDTLTCSVKDLGNWLLENDCQMVAMESTGVYWKPIYNILELLNLDVMVVNAHHMKSVPGRKTDVKDAEWIADLLQHGLLKASYIPDKEQRELRDVVRYRKSLIEERARELNRLEKILEGANIKLSSFVSSLTGVSSRRLIEQAIQGEVNNENIDDLIHHSMQSKKAELLLAMEGALSNVQKLLVSAILDHYDDMSRRIIELDNIIDNQMKKYEDAIQKIDELPGIGKRSAQTILAEIGLDMSRFPSAAHLTSWTGLCPGNNESAGKRKNGKTNKGNRHLKTTLIQCAKSAQKDKDSFFHAQYQRLVVRRGKNRATVAVAHSMLIAIYHMLKENVSFNDLGSDYYAKFNSEKKANYYLRKLEELGVSVSVSYAT</sequence>
<dbReference type="GO" id="GO:0006313">
    <property type="term" value="P:DNA transposition"/>
    <property type="evidence" value="ECO:0007669"/>
    <property type="project" value="InterPro"/>
</dbReference>
<dbReference type="RefSeq" id="WP_169032692.1">
    <property type="nucleotide sequence ID" value="NZ_JABBYL010000019.1"/>
</dbReference>
<proteinExistence type="predicted"/>
<evidence type="ECO:0000313" key="3">
    <source>
        <dbReference type="EMBL" id="NMO09279.1"/>
    </source>
</evidence>
<evidence type="ECO:0000259" key="2">
    <source>
        <dbReference type="Pfam" id="PF02371"/>
    </source>
</evidence>
<gene>
    <name evidence="3" type="ORF">HG719_05425</name>
</gene>
<dbReference type="InterPro" id="IPR047650">
    <property type="entry name" value="Transpos_IS110"/>
</dbReference>
<reference evidence="3 4" key="1">
    <citation type="submission" date="2020-04" db="EMBL/GenBank/DDBJ databases">
        <title>Draft genome of Methanobacterium subterraneum isolated from animal feces.</title>
        <authorList>
            <person name="Ouboter H.T."/>
            <person name="Berger S."/>
            <person name="Gungor E."/>
            <person name="Jetten M.S.M."/>
            <person name="Welte C.U."/>
        </authorList>
    </citation>
    <scope>NUCLEOTIDE SEQUENCE [LARGE SCALE GENOMIC DNA]</scope>
    <source>
        <strain evidence="3">HO_2020</strain>
    </source>
</reference>
<protein>
    <submittedName>
        <fullName evidence="3">IS110 family transposase</fullName>
    </submittedName>
</protein>
<feature type="domain" description="Transposase IS116/IS110/IS902 C-terminal" evidence="2">
    <location>
        <begin position="250"/>
        <end position="335"/>
    </location>
</feature>
<organism evidence="3 4">
    <name type="scientific">Methanobacterium subterraneum</name>
    <dbReference type="NCBI Taxonomy" id="59277"/>
    <lineage>
        <taxon>Archaea</taxon>
        <taxon>Methanobacteriati</taxon>
        <taxon>Methanobacteriota</taxon>
        <taxon>Methanomada group</taxon>
        <taxon>Methanobacteria</taxon>
        <taxon>Methanobacteriales</taxon>
        <taxon>Methanobacteriaceae</taxon>
        <taxon>Methanobacterium</taxon>
    </lineage>
</organism>
<accession>A0A7K4DLS0</accession>
<dbReference type="InterPro" id="IPR002525">
    <property type="entry name" value="Transp_IS110-like_N"/>
</dbReference>
<dbReference type="PANTHER" id="PTHR33055">
    <property type="entry name" value="TRANSPOSASE FOR INSERTION SEQUENCE ELEMENT IS1111A"/>
    <property type="match status" value="1"/>
</dbReference>
<dbReference type="GO" id="GO:0003677">
    <property type="term" value="F:DNA binding"/>
    <property type="evidence" value="ECO:0007669"/>
    <property type="project" value="InterPro"/>
</dbReference>
<comment type="caution">
    <text evidence="3">The sequence shown here is derived from an EMBL/GenBank/DDBJ whole genome shotgun (WGS) entry which is preliminary data.</text>
</comment>